<gene>
    <name evidence="1" type="ORF">GA0070607_2959</name>
</gene>
<evidence type="ECO:0000313" key="1">
    <source>
        <dbReference type="EMBL" id="SCE89763.1"/>
    </source>
</evidence>
<dbReference type="AlphaFoldDB" id="A0A1C4W0J8"/>
<dbReference type="Gene3D" id="2.160.10.10">
    <property type="entry name" value="Hexapeptide repeat proteins"/>
    <property type="match status" value="1"/>
</dbReference>
<dbReference type="OrthoDB" id="2643438at2"/>
<dbReference type="EMBL" id="LT607412">
    <property type="protein sequence ID" value="SCE89763.1"/>
    <property type="molecule type" value="Genomic_DNA"/>
</dbReference>
<keyword evidence="2" id="KW-1185">Reference proteome</keyword>
<dbReference type="Proteomes" id="UP000198243">
    <property type="component" value="Chromosome I"/>
</dbReference>
<accession>A0A1C4W0J8</accession>
<reference evidence="2" key="1">
    <citation type="submission" date="2016-06" db="EMBL/GenBank/DDBJ databases">
        <authorList>
            <person name="Varghese N."/>
            <person name="Submissions Spin"/>
        </authorList>
    </citation>
    <scope>NUCLEOTIDE SEQUENCE [LARGE SCALE GENOMIC DNA]</scope>
    <source>
        <strain evidence="2">DSM 44875</strain>
    </source>
</reference>
<dbReference type="GO" id="GO:0016740">
    <property type="term" value="F:transferase activity"/>
    <property type="evidence" value="ECO:0007669"/>
    <property type="project" value="UniProtKB-KW"/>
</dbReference>
<dbReference type="CDD" id="cd04647">
    <property type="entry name" value="LbH_MAT_like"/>
    <property type="match status" value="1"/>
</dbReference>
<name>A0A1C4W0J8_9ACTN</name>
<sequence length="252" mass="27292">MGKVTELAEYSDDRGNSIAFDGTLGGKISITFKGRNNRIIAPKGARIEYLNVNFDCDNGTLILGANTEVGGIKAAIRIGQDATVKFGDNVNMTGHCMITAVEGCTVSFGDDVMMAQENQFRTDDAHPIFDVTTGKRINTARDVTIGNHVWFANGAVALAGARVGDGSVIGFRSLVTGKISNNCIAVGSPARVTRRNIAWERPHLSLVPPFYKPDVSTVEKSAYWALTEGDEPVVRRRTLVRRLRDASVAFTR</sequence>
<dbReference type="SUPFAM" id="SSF51161">
    <property type="entry name" value="Trimeric LpxA-like enzymes"/>
    <property type="match status" value="1"/>
</dbReference>
<protein>
    <submittedName>
        <fullName evidence="1">Transferase hexapeptide (Six repeat-containing protein)</fullName>
    </submittedName>
</protein>
<dbReference type="InterPro" id="IPR011004">
    <property type="entry name" value="Trimer_LpxA-like_sf"/>
</dbReference>
<organism evidence="1 2">
    <name type="scientific">Micromonospora coriariae</name>
    <dbReference type="NCBI Taxonomy" id="285665"/>
    <lineage>
        <taxon>Bacteria</taxon>
        <taxon>Bacillati</taxon>
        <taxon>Actinomycetota</taxon>
        <taxon>Actinomycetes</taxon>
        <taxon>Micromonosporales</taxon>
        <taxon>Micromonosporaceae</taxon>
        <taxon>Micromonospora</taxon>
    </lineage>
</organism>
<dbReference type="PANTHER" id="PTHR23416">
    <property type="entry name" value="SIALIC ACID SYNTHASE-RELATED"/>
    <property type="match status" value="1"/>
</dbReference>
<dbReference type="RefSeq" id="WP_089018699.1">
    <property type="nucleotide sequence ID" value="NZ_LT607412.1"/>
</dbReference>
<evidence type="ECO:0000313" key="2">
    <source>
        <dbReference type="Proteomes" id="UP000198243"/>
    </source>
</evidence>
<keyword evidence="1" id="KW-0808">Transferase</keyword>
<dbReference type="InterPro" id="IPR051159">
    <property type="entry name" value="Hexapeptide_acetyltransf"/>
</dbReference>
<proteinExistence type="predicted"/>